<organism evidence="2 3">
    <name type="scientific">Knipowitschia caucasica</name>
    <name type="common">Caucasian dwarf goby</name>
    <name type="synonym">Pomatoschistus caucasicus</name>
    <dbReference type="NCBI Taxonomy" id="637954"/>
    <lineage>
        <taxon>Eukaryota</taxon>
        <taxon>Metazoa</taxon>
        <taxon>Chordata</taxon>
        <taxon>Craniata</taxon>
        <taxon>Vertebrata</taxon>
        <taxon>Euteleostomi</taxon>
        <taxon>Actinopterygii</taxon>
        <taxon>Neopterygii</taxon>
        <taxon>Teleostei</taxon>
        <taxon>Neoteleostei</taxon>
        <taxon>Acanthomorphata</taxon>
        <taxon>Gobiaria</taxon>
        <taxon>Gobiiformes</taxon>
        <taxon>Gobioidei</taxon>
        <taxon>Gobiidae</taxon>
        <taxon>Gobiinae</taxon>
        <taxon>Knipowitschia</taxon>
    </lineage>
</organism>
<reference evidence="2 3" key="1">
    <citation type="submission" date="2024-04" db="EMBL/GenBank/DDBJ databases">
        <authorList>
            <person name="Waldvogel A.-M."/>
            <person name="Schoenle A."/>
        </authorList>
    </citation>
    <scope>NUCLEOTIDE SEQUENCE [LARGE SCALE GENOMIC DNA]</scope>
</reference>
<feature type="compositionally biased region" description="Basic and acidic residues" evidence="1">
    <location>
        <begin position="61"/>
        <end position="88"/>
    </location>
</feature>
<feature type="region of interest" description="Disordered" evidence="1">
    <location>
        <begin position="157"/>
        <end position="194"/>
    </location>
</feature>
<protein>
    <submittedName>
        <fullName evidence="2">Uncharacterized protein</fullName>
    </submittedName>
</protein>
<evidence type="ECO:0000313" key="2">
    <source>
        <dbReference type="EMBL" id="CAL1589821.1"/>
    </source>
</evidence>
<dbReference type="AlphaFoldDB" id="A0AAV2KLA5"/>
<name>A0AAV2KLA5_KNICA</name>
<feature type="region of interest" description="Disordered" evidence="1">
    <location>
        <begin position="1"/>
        <end position="37"/>
    </location>
</feature>
<evidence type="ECO:0000313" key="3">
    <source>
        <dbReference type="Proteomes" id="UP001497482"/>
    </source>
</evidence>
<sequence length="194" mass="20761">MDGSGPNASGEMLGHYTEGDWCGGGGGDTGGDTGGRYWGKPRATAEVLSAWKLGGGIGRIGSERGVDETQRREREGGEGGERRMERGGEVGWLIQQSATLTSVTSASEAKASVHLSQNQNQDPKDPPEPKTWVLPALSQTVTQRRSCFSGFCPGSRPFCPGSRPFCPGSRPFPRRSLQQPPKQQTDFTESFQAS</sequence>
<feature type="compositionally biased region" description="Polar residues" evidence="1">
    <location>
        <begin position="176"/>
        <end position="194"/>
    </location>
</feature>
<feature type="compositionally biased region" description="Polar residues" evidence="1">
    <location>
        <begin position="94"/>
        <end position="107"/>
    </location>
</feature>
<dbReference type="EMBL" id="OZ035841">
    <property type="protein sequence ID" value="CAL1589821.1"/>
    <property type="molecule type" value="Genomic_DNA"/>
</dbReference>
<feature type="region of interest" description="Disordered" evidence="1">
    <location>
        <begin position="57"/>
        <end position="135"/>
    </location>
</feature>
<feature type="compositionally biased region" description="Gly residues" evidence="1">
    <location>
        <begin position="21"/>
        <end position="37"/>
    </location>
</feature>
<keyword evidence="3" id="KW-1185">Reference proteome</keyword>
<evidence type="ECO:0000256" key="1">
    <source>
        <dbReference type="SAM" id="MobiDB-lite"/>
    </source>
</evidence>
<accession>A0AAV2KLA5</accession>
<gene>
    <name evidence="2" type="ORF">KC01_LOCUS19433</name>
</gene>
<dbReference type="Proteomes" id="UP001497482">
    <property type="component" value="Chromosome 19"/>
</dbReference>
<proteinExistence type="predicted"/>